<evidence type="ECO:0000313" key="3">
    <source>
        <dbReference type="Proteomes" id="UP001161247"/>
    </source>
</evidence>
<sequence length="308" mass="34746">MNISPPNFDPDGDGAPAPPHKEAQQAHISSTFESRSSKKPKFGGEYNTYPIPMSFRDKILGGLDYSLFDVDDEIEILEEVVVVTKEGATEKVEVSDRMEHQLSDQWKDMIVLKRMRKSITLQTLCHWLPDLWQIKDCIAIMDQDNMFDAATSMMKATIVWAKLPGLPVHYYNNVFCRRIGKALGRVVHIDGQTAARTRGLFARLAVEVELDKPLVSRIDFRGEIQRVEYENMPLCMHSAIGPKSQTNTAPVNNTDINKVVQTSRFDALQGLHEEEEGPQLTSVADMGKVADKSEKKRKYRPTIVGVEN</sequence>
<feature type="region of interest" description="Disordered" evidence="1">
    <location>
        <begin position="1"/>
        <end position="43"/>
    </location>
</feature>
<accession>A0AAV1C8I3</accession>
<reference evidence="2" key="1">
    <citation type="submission" date="2023-03" db="EMBL/GenBank/DDBJ databases">
        <authorList>
            <person name="Julca I."/>
        </authorList>
    </citation>
    <scope>NUCLEOTIDE SEQUENCE</scope>
</reference>
<keyword evidence="3" id="KW-1185">Reference proteome</keyword>
<dbReference type="PANTHER" id="PTHR31286:SF99">
    <property type="entry name" value="DUF4283 DOMAIN-CONTAINING PROTEIN"/>
    <property type="match status" value="1"/>
</dbReference>
<protein>
    <submittedName>
        <fullName evidence="2">OLC1v1025839C1</fullName>
    </submittedName>
</protein>
<dbReference type="InterPro" id="IPR040256">
    <property type="entry name" value="At4g02000-like"/>
</dbReference>
<organism evidence="2 3">
    <name type="scientific">Oldenlandia corymbosa var. corymbosa</name>
    <dbReference type="NCBI Taxonomy" id="529605"/>
    <lineage>
        <taxon>Eukaryota</taxon>
        <taxon>Viridiplantae</taxon>
        <taxon>Streptophyta</taxon>
        <taxon>Embryophyta</taxon>
        <taxon>Tracheophyta</taxon>
        <taxon>Spermatophyta</taxon>
        <taxon>Magnoliopsida</taxon>
        <taxon>eudicotyledons</taxon>
        <taxon>Gunneridae</taxon>
        <taxon>Pentapetalae</taxon>
        <taxon>asterids</taxon>
        <taxon>lamiids</taxon>
        <taxon>Gentianales</taxon>
        <taxon>Rubiaceae</taxon>
        <taxon>Rubioideae</taxon>
        <taxon>Spermacoceae</taxon>
        <taxon>Hedyotis-Oldenlandia complex</taxon>
        <taxon>Oldenlandia</taxon>
    </lineage>
</organism>
<proteinExistence type="predicted"/>
<dbReference type="AlphaFoldDB" id="A0AAV1C8I3"/>
<dbReference type="Proteomes" id="UP001161247">
    <property type="component" value="Chromosome 1"/>
</dbReference>
<evidence type="ECO:0000256" key="1">
    <source>
        <dbReference type="SAM" id="MobiDB-lite"/>
    </source>
</evidence>
<gene>
    <name evidence="2" type="ORF">OLC1_LOCUS2983</name>
</gene>
<feature type="region of interest" description="Disordered" evidence="1">
    <location>
        <begin position="273"/>
        <end position="308"/>
    </location>
</feature>
<dbReference type="EMBL" id="OX459118">
    <property type="protein sequence ID" value="CAI9090939.1"/>
    <property type="molecule type" value="Genomic_DNA"/>
</dbReference>
<dbReference type="PANTHER" id="PTHR31286">
    <property type="entry name" value="GLYCINE-RICH CELL WALL STRUCTURAL PROTEIN 1.8-LIKE"/>
    <property type="match status" value="1"/>
</dbReference>
<name>A0AAV1C8I3_OLDCO</name>
<evidence type="ECO:0000313" key="2">
    <source>
        <dbReference type="EMBL" id="CAI9090939.1"/>
    </source>
</evidence>